<evidence type="ECO:0000313" key="1">
    <source>
        <dbReference type="EMBL" id="MDT8979570.1"/>
    </source>
</evidence>
<comment type="caution">
    <text evidence="1">The sequence shown here is derived from an EMBL/GenBank/DDBJ whole genome shotgun (WGS) entry which is preliminary data.</text>
</comment>
<name>A0AAJ2JYY0_9BACL</name>
<reference evidence="2" key="1">
    <citation type="submission" date="2023-09" db="EMBL/GenBank/DDBJ databases">
        <title>Paenibacillus sp. chi10 Genome sequencing and assembly.</title>
        <authorList>
            <person name="Kim I."/>
        </authorList>
    </citation>
    <scope>NUCLEOTIDE SEQUENCE [LARGE SCALE GENOMIC DNA]</scope>
    <source>
        <strain evidence="2">chi10</strain>
    </source>
</reference>
<protein>
    <submittedName>
        <fullName evidence="1">Uncharacterized protein</fullName>
    </submittedName>
</protein>
<keyword evidence="2" id="KW-1185">Reference proteome</keyword>
<dbReference type="AlphaFoldDB" id="A0AAJ2JYY0"/>
<dbReference type="RefSeq" id="WP_268626009.1">
    <property type="nucleotide sequence ID" value="NZ_JAVYAA010000008.1"/>
</dbReference>
<proteinExistence type="predicted"/>
<dbReference type="EMBL" id="JAVYAA010000008">
    <property type="protein sequence ID" value="MDT8979570.1"/>
    <property type="molecule type" value="Genomic_DNA"/>
</dbReference>
<sequence>MNEHHDAHQVQQSTDVDRTLLVSYRAYCTECPGGWHGTCYDSRQDSTRDAQNHNNTYHAGTTGATVIESSGSC</sequence>
<organism evidence="1 2">
    <name type="scientific">Paenibacillus suaedae</name>
    <dbReference type="NCBI Taxonomy" id="3077233"/>
    <lineage>
        <taxon>Bacteria</taxon>
        <taxon>Bacillati</taxon>
        <taxon>Bacillota</taxon>
        <taxon>Bacilli</taxon>
        <taxon>Bacillales</taxon>
        <taxon>Paenibacillaceae</taxon>
        <taxon>Paenibacillus</taxon>
    </lineage>
</organism>
<accession>A0AAJ2JYY0</accession>
<evidence type="ECO:0000313" key="2">
    <source>
        <dbReference type="Proteomes" id="UP001250538"/>
    </source>
</evidence>
<gene>
    <name evidence="1" type="ORF">RQP50_25395</name>
</gene>
<dbReference type="Proteomes" id="UP001250538">
    <property type="component" value="Unassembled WGS sequence"/>
</dbReference>